<sequence length="175" mass="20467">MSHILLEKWKELEEELKVQRSSLDRETLLKILLRWTQEVKKIKDEKVQELYHSYLEYFENCFFPENNITPWYSLKELIDVDLLNRPPLTYDRAVIKVRDVLWELLVFKSDILCPCCGDDNLRVMVNNDNILIFTCDLCGCILNESGKKTDVNGKLYPAPMSMIRLAGITANPVLL</sequence>
<comment type="caution">
    <text evidence="1">The sequence shown here is derived from an EMBL/GenBank/DDBJ whole genome shotgun (WGS) entry which is preliminary data.</text>
</comment>
<keyword evidence="2" id="KW-1185">Reference proteome</keyword>
<evidence type="ECO:0000313" key="2">
    <source>
        <dbReference type="Proteomes" id="UP000636010"/>
    </source>
</evidence>
<protein>
    <submittedName>
        <fullName evidence="1">Uncharacterized protein</fullName>
    </submittedName>
</protein>
<dbReference type="EMBL" id="BMEC01000019">
    <property type="protein sequence ID" value="GGC53806.1"/>
    <property type="molecule type" value="Genomic_DNA"/>
</dbReference>
<proteinExistence type="predicted"/>
<dbReference type="RefSeq" id="WP_188467534.1">
    <property type="nucleotide sequence ID" value="NZ_BAABHU010000019.1"/>
</dbReference>
<reference evidence="2" key="1">
    <citation type="journal article" date="2019" name="Int. J. Syst. Evol. Microbiol.">
        <title>The Global Catalogue of Microorganisms (GCM) 10K type strain sequencing project: providing services to taxonomists for standard genome sequencing and annotation.</title>
        <authorList>
            <consortium name="The Broad Institute Genomics Platform"/>
            <consortium name="The Broad Institute Genome Sequencing Center for Infectious Disease"/>
            <person name="Wu L."/>
            <person name="Ma J."/>
        </authorList>
    </citation>
    <scope>NUCLEOTIDE SEQUENCE [LARGE SCALE GENOMIC DNA]</scope>
    <source>
        <strain evidence="2">CGMCC 1.10832</strain>
    </source>
</reference>
<organism evidence="1 2">
    <name type="scientific">Marivirga lumbricoides</name>
    <dbReference type="NCBI Taxonomy" id="1046115"/>
    <lineage>
        <taxon>Bacteria</taxon>
        <taxon>Pseudomonadati</taxon>
        <taxon>Bacteroidota</taxon>
        <taxon>Cytophagia</taxon>
        <taxon>Cytophagales</taxon>
        <taxon>Marivirgaceae</taxon>
        <taxon>Marivirga</taxon>
    </lineage>
</organism>
<evidence type="ECO:0000313" key="1">
    <source>
        <dbReference type="EMBL" id="GGC53806.1"/>
    </source>
</evidence>
<name>A0ABQ1N5B3_9BACT</name>
<accession>A0ABQ1N5B3</accession>
<gene>
    <name evidence="1" type="ORF">GCM10011506_44280</name>
</gene>
<dbReference type="Proteomes" id="UP000636010">
    <property type="component" value="Unassembled WGS sequence"/>
</dbReference>